<feature type="binding site" evidence="10">
    <location>
        <position position="383"/>
    </location>
    <ligand>
        <name>substrate</name>
    </ligand>
</feature>
<dbReference type="PANTHER" id="PTHR23100:SF0">
    <property type="entry name" value="ARGININE BIOSYNTHESIS BIFUNCTIONAL PROTEIN ARGJ, MITOCHONDRIAL"/>
    <property type="match status" value="1"/>
</dbReference>
<dbReference type="GO" id="GO:0004042">
    <property type="term" value="F:L-glutamate N-acetyltransferase activity"/>
    <property type="evidence" value="ECO:0007669"/>
    <property type="project" value="UniProtKB-UniRule"/>
</dbReference>
<feature type="active site" description="Nucleophile" evidence="10">
    <location>
        <position position="179"/>
    </location>
</feature>
<feature type="site" description="Cleavage; by autolysis" evidence="10">
    <location>
        <begin position="178"/>
        <end position="179"/>
    </location>
</feature>
<feature type="binding site" evidence="10">
    <location>
        <position position="168"/>
    </location>
    <ligand>
        <name>substrate</name>
    </ligand>
</feature>
<comment type="function">
    <text evidence="10">Catalyzes two activities which are involved in the cyclic version of arginine biosynthesis: the synthesis of N-acetylglutamate from glutamate and acetyl-CoA as the acetyl donor, and of ornithine by transacetylation between N(2)-acetylornithine and glutamate.</text>
</comment>
<evidence type="ECO:0000256" key="8">
    <source>
        <dbReference type="ARBA" id="ARBA00022813"/>
    </source>
</evidence>
<dbReference type="OrthoDB" id="9804242at2"/>
<keyword evidence="7 10" id="KW-0808">Transferase</keyword>
<feature type="binding site" evidence="10">
    <location>
        <position position="258"/>
    </location>
    <ligand>
        <name>substrate</name>
    </ligand>
</feature>
<protein>
    <recommendedName>
        <fullName evidence="10">Arginine biosynthesis bifunctional protein ArgJ</fullName>
    </recommendedName>
    <domain>
        <recommendedName>
            <fullName evidence="10">Glutamate N-acetyltransferase</fullName>
            <ecNumber evidence="10">2.3.1.35</ecNumber>
        </recommendedName>
        <alternativeName>
            <fullName evidence="10">Ornithine acetyltransferase</fullName>
            <shortName evidence="10">OATase</shortName>
        </alternativeName>
        <alternativeName>
            <fullName evidence="10">Ornithine transacetylase</fullName>
        </alternativeName>
    </domain>
    <domain>
        <recommendedName>
            <fullName evidence="10">Amino-acid acetyltransferase</fullName>
            <ecNumber evidence="10">2.3.1.1</ecNumber>
        </recommendedName>
        <alternativeName>
            <fullName evidence="10">N-acetylglutamate synthase</fullName>
            <shortName evidence="10">AGSase</shortName>
        </alternativeName>
    </domain>
    <component>
        <recommendedName>
            <fullName evidence="10">Arginine biosynthesis bifunctional protein ArgJ alpha chain</fullName>
        </recommendedName>
    </component>
    <component>
        <recommendedName>
            <fullName evidence="10">Arginine biosynthesis bifunctional protein ArgJ beta chain</fullName>
        </recommendedName>
    </component>
</protein>
<dbReference type="KEGG" id="kbs:EPA93_39225"/>
<sequence>MQTSSLHPQGFRSCAKNVGIRDETLDFTVIASDVPATAAAMFTQSRFCGAAIIVGRENVANGQLQAFVINSKNANVATGEHGLSNIRTVTQQVAAELGISAQDILPSSTGVIGRQLPMEKLLAGIRGIRHEMQPGQLASSAQAIMTTDTRPKMRTRKIGKAVLVGIAKGVGMIEPDMATMLSYFVTDAHVPADLLKQYLKEAVELSFNMVSVDTDTSTSDTVAIMANGLAGEVDLEEFREALKTMAIELAQELARDGEGATKLLEVQVKDATSFAQAKRVAKAIVNSPLVKTAIFGADPNWGRVAMAIGKCSEQTDIVPEKVAIAFGDLLVYDRGKSSGEAYLDQLTAYLHKSEVAIRVSLGLGNAQATVWGCDLSYEYVRINGEYTT</sequence>
<evidence type="ECO:0000256" key="2">
    <source>
        <dbReference type="ARBA" id="ARBA00006774"/>
    </source>
</evidence>
<evidence type="ECO:0000256" key="6">
    <source>
        <dbReference type="ARBA" id="ARBA00022605"/>
    </source>
</evidence>
<dbReference type="GO" id="GO:0006592">
    <property type="term" value="P:ornithine biosynthetic process"/>
    <property type="evidence" value="ECO:0007669"/>
    <property type="project" value="TreeGrafter"/>
</dbReference>
<dbReference type="Gene3D" id="3.10.20.340">
    <property type="entry name" value="ArgJ beta chain, C-terminal domain"/>
    <property type="match status" value="1"/>
</dbReference>
<comment type="subcellular location">
    <subcellularLocation>
        <location evidence="1 10">Cytoplasm</location>
    </subcellularLocation>
</comment>
<evidence type="ECO:0000256" key="5">
    <source>
        <dbReference type="ARBA" id="ARBA00022571"/>
    </source>
</evidence>
<comment type="catalytic activity">
    <reaction evidence="10">
        <text>N(2)-acetyl-L-ornithine + L-glutamate = N-acetyl-L-glutamate + L-ornithine</text>
        <dbReference type="Rhea" id="RHEA:15349"/>
        <dbReference type="ChEBI" id="CHEBI:29985"/>
        <dbReference type="ChEBI" id="CHEBI:44337"/>
        <dbReference type="ChEBI" id="CHEBI:46911"/>
        <dbReference type="ChEBI" id="CHEBI:57805"/>
        <dbReference type="EC" id="2.3.1.35"/>
    </reaction>
</comment>
<comment type="pathway">
    <text evidence="10">Amino-acid biosynthesis; L-arginine biosynthesis; L-ornithine and N-acetyl-L-glutamate from L-glutamate and N(2)-acetyl-L-ornithine (cyclic): step 1/1.</text>
</comment>
<feature type="site" description="Involved in the stabilization of negative charge on the oxyanion by the formation of the oxyanion hole" evidence="10">
    <location>
        <position position="110"/>
    </location>
</feature>
<comment type="subunit">
    <text evidence="3 10">Heterotetramer of two alpha and two beta chains.</text>
</comment>
<dbReference type="FunFam" id="3.10.20.340:FF:000003">
    <property type="entry name" value="Arginine biosynthesis bifunctional protein ArgJ"/>
    <property type="match status" value="1"/>
</dbReference>
<keyword evidence="6 10" id="KW-0028">Amino-acid biosynthesis</keyword>
<feature type="binding site" evidence="10">
    <location>
        <position position="146"/>
    </location>
    <ligand>
        <name>substrate</name>
    </ligand>
</feature>
<keyword evidence="12" id="KW-1185">Reference proteome</keyword>
<dbReference type="CDD" id="cd02152">
    <property type="entry name" value="OAT"/>
    <property type="match status" value="1"/>
</dbReference>
<evidence type="ECO:0000256" key="1">
    <source>
        <dbReference type="ARBA" id="ARBA00004496"/>
    </source>
</evidence>
<accession>A0A4P6K1G8</accession>
<feature type="binding site" evidence="10">
    <location>
        <position position="388"/>
    </location>
    <ligand>
        <name>substrate</name>
    </ligand>
</feature>
<reference evidence="11 12" key="1">
    <citation type="submission" date="2019-01" db="EMBL/GenBank/DDBJ databases">
        <title>Ktedonosporobacter rubrisoli SCAWS-G2.</title>
        <authorList>
            <person name="Huang Y."/>
            <person name="Yan B."/>
        </authorList>
    </citation>
    <scope>NUCLEOTIDE SEQUENCE [LARGE SCALE GENOMIC DNA]</scope>
    <source>
        <strain evidence="11 12">SCAWS-G2</strain>
    </source>
</reference>
<feature type="chain" id="PRO_5023248294" description="Arginine biosynthesis bifunctional protein ArgJ beta chain" evidence="10">
    <location>
        <begin position="179"/>
        <end position="388"/>
    </location>
</feature>
<name>A0A4P6K1G8_KTERU</name>
<dbReference type="RefSeq" id="WP_129892744.1">
    <property type="nucleotide sequence ID" value="NZ_CP035758.1"/>
</dbReference>
<dbReference type="EMBL" id="CP035758">
    <property type="protein sequence ID" value="QBD81683.1"/>
    <property type="molecule type" value="Genomic_DNA"/>
</dbReference>
<organism evidence="11 12">
    <name type="scientific">Ktedonosporobacter rubrisoli</name>
    <dbReference type="NCBI Taxonomy" id="2509675"/>
    <lineage>
        <taxon>Bacteria</taxon>
        <taxon>Bacillati</taxon>
        <taxon>Chloroflexota</taxon>
        <taxon>Ktedonobacteria</taxon>
        <taxon>Ktedonobacterales</taxon>
        <taxon>Ktedonosporobacteraceae</taxon>
        <taxon>Ktedonosporobacter</taxon>
    </lineage>
</organism>
<dbReference type="FunFam" id="3.60.70.12:FF:000001">
    <property type="entry name" value="Arginine biosynthesis bifunctional protein ArgJ, chloroplastic"/>
    <property type="match status" value="1"/>
</dbReference>
<dbReference type="AlphaFoldDB" id="A0A4P6K1G8"/>
<dbReference type="InterPro" id="IPR002813">
    <property type="entry name" value="Arg_biosynth_ArgJ"/>
</dbReference>
<dbReference type="InterPro" id="IPR042195">
    <property type="entry name" value="ArgJ_beta_C"/>
</dbReference>
<dbReference type="NCBIfam" id="NF003802">
    <property type="entry name" value="PRK05388.1"/>
    <property type="match status" value="1"/>
</dbReference>
<comment type="similarity">
    <text evidence="2 10">Belongs to the ArgJ family.</text>
</comment>
<proteinExistence type="inferred from homology"/>
<dbReference type="PANTHER" id="PTHR23100">
    <property type="entry name" value="ARGININE BIOSYNTHESIS BIFUNCTIONAL PROTEIN ARGJ"/>
    <property type="match status" value="1"/>
</dbReference>
<feature type="site" description="Involved in the stabilization of negative charge on the oxyanion by the formation of the oxyanion hole" evidence="10">
    <location>
        <position position="109"/>
    </location>
</feature>
<keyword evidence="10" id="KW-0511">Multifunctional enzyme</keyword>
<evidence type="ECO:0000313" key="12">
    <source>
        <dbReference type="Proteomes" id="UP000290365"/>
    </source>
</evidence>
<evidence type="ECO:0000313" key="11">
    <source>
        <dbReference type="EMBL" id="QBD81683.1"/>
    </source>
</evidence>
<comment type="pathway">
    <text evidence="10">Amino-acid biosynthesis; L-arginine biosynthesis; N(2)-acetyl-L-ornithine from L-glutamate: step 1/4.</text>
</comment>
<feature type="chain" id="PRO_5023248295" description="Arginine biosynthesis bifunctional protein ArgJ alpha chain" evidence="10">
    <location>
        <begin position="1"/>
        <end position="178"/>
    </location>
</feature>
<feature type="binding site" evidence="10">
    <location>
        <position position="179"/>
    </location>
    <ligand>
        <name>substrate</name>
    </ligand>
</feature>
<dbReference type="Proteomes" id="UP000290365">
    <property type="component" value="Chromosome"/>
</dbReference>
<dbReference type="Gene3D" id="3.60.70.12">
    <property type="entry name" value="L-amino peptidase D-ALA esterase/amidase"/>
    <property type="match status" value="1"/>
</dbReference>
<gene>
    <name evidence="10 11" type="primary">argJ</name>
    <name evidence="11" type="ORF">EPA93_39225</name>
</gene>
<keyword evidence="8 10" id="KW-0068">Autocatalytic cleavage</keyword>
<evidence type="ECO:0000256" key="4">
    <source>
        <dbReference type="ARBA" id="ARBA00022490"/>
    </source>
</evidence>
<evidence type="ECO:0000256" key="7">
    <source>
        <dbReference type="ARBA" id="ARBA00022679"/>
    </source>
</evidence>
<dbReference type="NCBIfam" id="TIGR00120">
    <property type="entry name" value="ArgJ"/>
    <property type="match status" value="1"/>
</dbReference>
<dbReference type="GO" id="GO:0004358">
    <property type="term" value="F:L-glutamate N-acetyltransferase activity, acting on acetyl-L-ornithine as donor"/>
    <property type="evidence" value="ECO:0007669"/>
    <property type="project" value="UniProtKB-UniRule"/>
</dbReference>
<dbReference type="GO" id="GO:0006526">
    <property type="term" value="P:L-arginine biosynthetic process"/>
    <property type="evidence" value="ECO:0007669"/>
    <property type="project" value="UniProtKB-UniRule"/>
</dbReference>
<dbReference type="EC" id="2.3.1.1" evidence="10"/>
<evidence type="ECO:0000256" key="9">
    <source>
        <dbReference type="ARBA" id="ARBA00023315"/>
    </source>
</evidence>
<evidence type="ECO:0000256" key="3">
    <source>
        <dbReference type="ARBA" id="ARBA00011475"/>
    </source>
</evidence>
<keyword evidence="5 10" id="KW-0055">Arginine biosynthesis</keyword>
<dbReference type="EC" id="2.3.1.35" evidence="10"/>
<dbReference type="SUPFAM" id="SSF56266">
    <property type="entry name" value="DmpA/ArgJ-like"/>
    <property type="match status" value="1"/>
</dbReference>
<dbReference type="GO" id="GO:0005737">
    <property type="term" value="C:cytoplasm"/>
    <property type="evidence" value="ECO:0007669"/>
    <property type="project" value="UniProtKB-SubCell"/>
</dbReference>
<dbReference type="InterPro" id="IPR016117">
    <property type="entry name" value="ArgJ-like_dom_sf"/>
</dbReference>
<evidence type="ECO:0000256" key="10">
    <source>
        <dbReference type="HAMAP-Rule" id="MF_01106"/>
    </source>
</evidence>
<dbReference type="HAMAP" id="MF_01106">
    <property type="entry name" value="ArgJ"/>
    <property type="match status" value="1"/>
</dbReference>
<dbReference type="UniPathway" id="UPA00068">
    <property type="reaction ID" value="UER00106"/>
</dbReference>
<keyword evidence="4 10" id="KW-0963">Cytoplasm</keyword>
<comment type="catalytic activity">
    <reaction evidence="10">
        <text>L-glutamate + acetyl-CoA = N-acetyl-L-glutamate + CoA + H(+)</text>
        <dbReference type="Rhea" id="RHEA:24292"/>
        <dbReference type="ChEBI" id="CHEBI:15378"/>
        <dbReference type="ChEBI" id="CHEBI:29985"/>
        <dbReference type="ChEBI" id="CHEBI:44337"/>
        <dbReference type="ChEBI" id="CHEBI:57287"/>
        <dbReference type="ChEBI" id="CHEBI:57288"/>
        <dbReference type="EC" id="2.3.1.1"/>
    </reaction>
</comment>
<keyword evidence="9 10" id="KW-0012">Acyltransferase</keyword>
<dbReference type="Pfam" id="PF01960">
    <property type="entry name" value="ArgJ"/>
    <property type="match status" value="1"/>
</dbReference>